<protein>
    <submittedName>
        <fullName evidence="3">Interactor of little elongation complex ELL subunit 2</fullName>
    </submittedName>
</protein>
<dbReference type="GO" id="GO:0042795">
    <property type="term" value="P:snRNA transcription by RNA polymerase II"/>
    <property type="evidence" value="ECO:0007669"/>
    <property type="project" value="Ensembl"/>
</dbReference>
<dbReference type="InParanoid" id="H0Z4M2"/>
<feature type="domain" description="Little elongation complex subunit 2 C-terminal" evidence="2">
    <location>
        <begin position="696"/>
        <end position="906"/>
    </location>
</feature>
<feature type="compositionally biased region" description="Basic and acidic residues" evidence="1">
    <location>
        <begin position="74"/>
        <end position="86"/>
    </location>
</feature>
<dbReference type="GO" id="GO:0005829">
    <property type="term" value="C:cytosol"/>
    <property type="evidence" value="ECO:0007669"/>
    <property type="project" value="Ensembl"/>
</dbReference>
<dbReference type="Ensembl" id="ENSTGUT00000005571.2">
    <property type="protein sequence ID" value="ENSTGUP00000005517.2"/>
    <property type="gene ID" value="ENSTGUG00000005359.2"/>
</dbReference>
<reference evidence="3" key="3">
    <citation type="submission" date="2025-09" db="UniProtKB">
        <authorList>
            <consortium name="Ensembl"/>
        </authorList>
    </citation>
    <scope>IDENTIFICATION</scope>
</reference>
<feature type="region of interest" description="Disordered" evidence="1">
    <location>
        <begin position="919"/>
        <end position="954"/>
    </location>
</feature>
<feature type="region of interest" description="Disordered" evidence="1">
    <location>
        <begin position="565"/>
        <end position="607"/>
    </location>
</feature>
<keyword evidence="4" id="KW-1185">Reference proteome</keyword>
<feature type="region of interest" description="Disordered" evidence="1">
    <location>
        <begin position="65"/>
        <end position="87"/>
    </location>
</feature>
<dbReference type="GO" id="GO:0008023">
    <property type="term" value="C:transcription elongation factor complex"/>
    <property type="evidence" value="ECO:0007669"/>
    <property type="project" value="Ensembl"/>
</dbReference>
<dbReference type="HOGENOM" id="CLU_327237_0_0_1"/>
<reference evidence="3" key="2">
    <citation type="submission" date="2025-08" db="UniProtKB">
        <authorList>
            <consortium name="Ensembl"/>
        </authorList>
    </citation>
    <scope>IDENTIFICATION</scope>
</reference>
<dbReference type="CTD" id="79664"/>
<dbReference type="GO" id="GO:0035363">
    <property type="term" value="C:histone locus body"/>
    <property type="evidence" value="ECO:0007669"/>
    <property type="project" value="Ensembl"/>
</dbReference>
<dbReference type="GO" id="GO:0000791">
    <property type="term" value="C:euchromatin"/>
    <property type="evidence" value="ECO:0007669"/>
    <property type="project" value="Ensembl"/>
</dbReference>
<evidence type="ECO:0000313" key="4">
    <source>
        <dbReference type="Proteomes" id="UP000007754"/>
    </source>
</evidence>
<dbReference type="InterPro" id="IPR019535">
    <property type="entry name" value="ICE2_C"/>
</dbReference>
<dbReference type="GO" id="GO:0042796">
    <property type="term" value="P:snRNA transcription by RNA polymerase III"/>
    <property type="evidence" value="ECO:0007669"/>
    <property type="project" value="Ensembl"/>
</dbReference>
<dbReference type="Pfam" id="PF10505">
    <property type="entry name" value="NARG2_C"/>
    <property type="match status" value="1"/>
</dbReference>
<accession>H0Z4M2</accession>
<dbReference type="AlphaFoldDB" id="H0Z4M2"/>
<dbReference type="KEGG" id="tgu:100223518"/>
<evidence type="ECO:0000256" key="1">
    <source>
        <dbReference type="SAM" id="MobiDB-lite"/>
    </source>
</evidence>
<feature type="compositionally biased region" description="Polar residues" evidence="1">
    <location>
        <begin position="575"/>
        <end position="586"/>
    </location>
</feature>
<organism evidence="3 4">
    <name type="scientific">Taeniopygia guttata</name>
    <name type="common">Zebra finch</name>
    <name type="synonym">Poephila guttata</name>
    <dbReference type="NCBI Taxonomy" id="59729"/>
    <lineage>
        <taxon>Eukaryota</taxon>
        <taxon>Metazoa</taxon>
        <taxon>Chordata</taxon>
        <taxon>Craniata</taxon>
        <taxon>Vertebrata</taxon>
        <taxon>Euteleostomi</taxon>
        <taxon>Archelosauria</taxon>
        <taxon>Archosauria</taxon>
        <taxon>Dinosauria</taxon>
        <taxon>Saurischia</taxon>
        <taxon>Theropoda</taxon>
        <taxon>Coelurosauria</taxon>
        <taxon>Aves</taxon>
        <taxon>Neognathae</taxon>
        <taxon>Neoaves</taxon>
        <taxon>Telluraves</taxon>
        <taxon>Australaves</taxon>
        <taxon>Passeriformes</taxon>
        <taxon>Passeroidea</taxon>
        <taxon>Estrildidae</taxon>
        <taxon>Estrildinae</taxon>
        <taxon>Taeniopygia</taxon>
    </lineage>
</organism>
<dbReference type="PANTHER" id="PTHR14633">
    <property type="entry name" value="LITTLE ELONGATION COMPLEX SUBUNIT 2"/>
    <property type="match status" value="1"/>
</dbReference>
<name>H0Z4M2_TAEGU</name>
<dbReference type="OrthoDB" id="6288737at2759"/>
<gene>
    <name evidence="3" type="primary">ICE2</name>
</gene>
<proteinExistence type="predicted"/>
<feature type="compositionally biased region" description="Polar residues" evidence="1">
    <location>
        <begin position="631"/>
        <end position="656"/>
    </location>
</feature>
<sequence length="978" mass="109211">MAVAGPPLTWDSPPKNGQEVFFSHELYEKYSLSLSLSELWRLSNREAKKNVEALANSSENRQACSMQAAESLEGEAKSPADEHPLPEPRLPYPFTSCLTEKEQKTYLYLMTKFSKIRNHFQVNEASQREFFTYMQMKEVVNNEIAEFMKFAQNAAKSCAQDYDAISEDALRYTEELLHACIGHVQKYPEFYTLQEIMSIMGGKFYTQLTFRLEKNLLAMGTARRGETDFHSMPVQLPTDYSTVASIITPEKKAHVMHNNISSDSNAEKLALKYCPHVVLSDQSLFTLLNNHGLNYKEQWEIPVCVKMVTVAGSKPAKVVFVDPPLLRKEMTVREKNQMFHEVPMDFLATKTSYVPISDVSMDKPSEDNLFQWDVCSDTYQCRTVPPPDDTGMDFDDDLTELETFGATTKLSRTCKMETTFPAVTNTAKILSHGLKMEGKNSSTINKGDEEEKNTLSEQEGSACASMPLPSLDGTPRFSLQEHSPCKSFQSAEVGLSKALDVMTNEVLDNEAKLNPLSVAVSSEKEPDAVQKKETYTSSCGSDTDEERLVIDSECETTASCKPAEAARSPCPIQSPLASISDCSDTMDQGKKASKKLPRKLSKELDPVGQILKMQTELLKSPSQKAHEPVVSSDNSNAVPAQLPQSPKTLVASSTETVPAPASNPPGSSRNTWTWLFESMPKTKLPSELQLLEEDPSEYQAPEEGNVVYKLFSLNDLLLIVRCSVQKVKSLTQYQKRKKAQKPTPIFLLPKLEYQAYYGVEALTESEVCQLWTQSMLHSKSLFYIGHIDAFTSKLIMLEKISPATLREKLGLIKPANSLNILHHVLKKVSDLEEGSYLLTHAAGDSSVAIYKSSLDKNMRSSYNLHKAHCDLPAVPATLSVPWVPLDPSLPLPYHIIHGRVPCTFPPAPWEGWKQKMAGVKGQSDTPHGGRPVAMETKGKPAKPVRNEGVAPKKLGKNFCKQRKVKQKWKTKFNKMQLK</sequence>
<feature type="region of interest" description="Disordered" evidence="1">
    <location>
        <begin position="619"/>
        <end position="669"/>
    </location>
</feature>
<dbReference type="OMA" id="LPFHQQH"/>
<dbReference type="Proteomes" id="UP000007754">
    <property type="component" value="Chromosome 10"/>
</dbReference>
<dbReference type="PANTHER" id="PTHR14633:SF3">
    <property type="entry name" value="LITTLE ELONGATION COMPLEX SUBUNIT 2"/>
    <property type="match status" value="1"/>
</dbReference>
<evidence type="ECO:0000259" key="2">
    <source>
        <dbReference type="Pfam" id="PF10505"/>
    </source>
</evidence>
<evidence type="ECO:0000313" key="3">
    <source>
        <dbReference type="Ensembl" id="ENSTGUP00000005517.2"/>
    </source>
</evidence>
<dbReference type="GO" id="GO:0045945">
    <property type="term" value="P:positive regulation of transcription by RNA polymerase III"/>
    <property type="evidence" value="ECO:0007669"/>
    <property type="project" value="Ensembl"/>
</dbReference>
<dbReference type="GO" id="GO:0015030">
    <property type="term" value="C:Cajal body"/>
    <property type="evidence" value="ECO:0007669"/>
    <property type="project" value="Ensembl"/>
</dbReference>
<feature type="region of interest" description="Disordered" evidence="1">
    <location>
        <begin position="438"/>
        <end position="479"/>
    </location>
</feature>
<reference evidence="3 4" key="1">
    <citation type="journal article" date="2010" name="Nature">
        <title>The genome of a songbird.</title>
        <authorList>
            <person name="Warren W.C."/>
            <person name="Clayton D.F."/>
            <person name="Ellegren H."/>
            <person name="Arnold A.P."/>
            <person name="Hillier L.W."/>
            <person name="Kunstner A."/>
            <person name="Searle S."/>
            <person name="White S."/>
            <person name="Vilella A.J."/>
            <person name="Fairley S."/>
            <person name="Heger A."/>
            <person name="Kong L."/>
            <person name="Ponting C.P."/>
            <person name="Jarvis E.D."/>
            <person name="Mello C.V."/>
            <person name="Minx P."/>
            <person name="Lovell P."/>
            <person name="Velho T.A."/>
            <person name="Ferris M."/>
            <person name="Balakrishnan C.N."/>
            <person name="Sinha S."/>
            <person name="Blatti C."/>
            <person name="London S.E."/>
            <person name="Li Y."/>
            <person name="Lin Y.C."/>
            <person name="George J."/>
            <person name="Sweedler J."/>
            <person name="Southey B."/>
            <person name="Gunaratne P."/>
            <person name="Watson M."/>
            <person name="Nam K."/>
            <person name="Backstrom N."/>
            <person name="Smeds L."/>
            <person name="Nabholz B."/>
            <person name="Itoh Y."/>
            <person name="Whitney O."/>
            <person name="Pfenning A.R."/>
            <person name="Howard J."/>
            <person name="Volker M."/>
            <person name="Skinner B.M."/>
            <person name="Griffin D.K."/>
            <person name="Ye L."/>
            <person name="McLaren W.M."/>
            <person name="Flicek P."/>
            <person name="Quesada V."/>
            <person name="Velasco G."/>
            <person name="Lopez-Otin C."/>
            <person name="Puente X.S."/>
            <person name="Olender T."/>
            <person name="Lancet D."/>
            <person name="Smit A.F."/>
            <person name="Hubley R."/>
            <person name="Konkel M.K."/>
            <person name="Walker J.A."/>
            <person name="Batzer M.A."/>
            <person name="Gu W."/>
            <person name="Pollock D.D."/>
            <person name="Chen L."/>
            <person name="Cheng Z."/>
            <person name="Eichler E.E."/>
            <person name="Stapley J."/>
            <person name="Slate J."/>
            <person name="Ekblom R."/>
            <person name="Birkhead T."/>
            <person name="Burke T."/>
            <person name="Burt D."/>
            <person name="Scharff C."/>
            <person name="Adam I."/>
            <person name="Richard H."/>
            <person name="Sultan M."/>
            <person name="Soldatov A."/>
            <person name="Lehrach H."/>
            <person name="Edwards S.V."/>
            <person name="Yang S.P."/>
            <person name="Li X."/>
            <person name="Graves T."/>
            <person name="Fulton L."/>
            <person name="Nelson J."/>
            <person name="Chinwalla A."/>
            <person name="Hou S."/>
            <person name="Mardis E.R."/>
            <person name="Wilson R.K."/>
        </authorList>
    </citation>
    <scope>NUCLEOTIDE SEQUENCE [LARGE SCALE GENOMIC DNA]</scope>
</reference>
<dbReference type="GeneTree" id="ENSGT00390000006883"/>